<gene>
    <name evidence="1" type="ORF">FB465_2731</name>
</gene>
<dbReference type="Proteomes" id="UP000318416">
    <property type="component" value="Unassembled WGS sequence"/>
</dbReference>
<dbReference type="EMBL" id="VIVR01000001">
    <property type="protein sequence ID" value="TWE17693.1"/>
    <property type="molecule type" value="Genomic_DNA"/>
</dbReference>
<protein>
    <recommendedName>
        <fullName evidence="3">SUKH superfamily protein</fullName>
    </recommendedName>
</protein>
<organism evidence="1 2">
    <name type="scientific">Kitasatospora atroaurantiaca</name>
    <dbReference type="NCBI Taxonomy" id="285545"/>
    <lineage>
        <taxon>Bacteria</taxon>
        <taxon>Bacillati</taxon>
        <taxon>Actinomycetota</taxon>
        <taxon>Actinomycetes</taxon>
        <taxon>Kitasatosporales</taxon>
        <taxon>Streptomycetaceae</taxon>
        <taxon>Kitasatospora</taxon>
    </lineage>
</organism>
<dbReference type="OrthoDB" id="5572373at2"/>
<evidence type="ECO:0000313" key="2">
    <source>
        <dbReference type="Proteomes" id="UP000318416"/>
    </source>
</evidence>
<sequence>MSALLERLVQMCPPGSYAGEQVDWDSLEESLGFALPDDYKELTSHYPPGLFGDFLTVIYPESQISTIDLRSQIEASRLTFRILKRAGDEIPCDEALLIPVCGTDNGNRVFWVRDPLGDPNRWTLLVNEPRGPQWVKFEGGILQFLVEILSGSTKIEVFPEDYPWGRPKFASIWG</sequence>
<dbReference type="AlphaFoldDB" id="A0A561EPZ7"/>
<reference evidence="1 2" key="1">
    <citation type="submission" date="2019-06" db="EMBL/GenBank/DDBJ databases">
        <title>Sequencing the genomes of 1000 actinobacteria strains.</title>
        <authorList>
            <person name="Klenk H.-P."/>
        </authorList>
    </citation>
    <scope>NUCLEOTIDE SEQUENCE [LARGE SCALE GENOMIC DNA]</scope>
    <source>
        <strain evidence="1 2">DSM 41649</strain>
    </source>
</reference>
<comment type="caution">
    <text evidence="1">The sequence shown here is derived from an EMBL/GenBank/DDBJ whole genome shotgun (WGS) entry which is preliminary data.</text>
</comment>
<dbReference type="SUPFAM" id="SSF160631">
    <property type="entry name" value="SMI1/KNR4-like"/>
    <property type="match status" value="1"/>
</dbReference>
<evidence type="ECO:0008006" key="3">
    <source>
        <dbReference type="Google" id="ProtNLM"/>
    </source>
</evidence>
<keyword evidence="2" id="KW-1185">Reference proteome</keyword>
<name>A0A561EPZ7_9ACTN</name>
<evidence type="ECO:0000313" key="1">
    <source>
        <dbReference type="EMBL" id="TWE17693.1"/>
    </source>
</evidence>
<dbReference type="InterPro" id="IPR037883">
    <property type="entry name" value="Knr4/Smi1-like_sf"/>
</dbReference>
<proteinExistence type="predicted"/>
<accession>A0A561EPZ7</accession>
<dbReference type="RefSeq" id="WP_145790582.1">
    <property type="nucleotide sequence ID" value="NZ_BAAABR010000048.1"/>
</dbReference>